<protein>
    <recommendedName>
        <fullName evidence="4">Calcium-regulated actin-bundling protein C-terminal domain-containing protein</fullName>
    </recommendedName>
</protein>
<evidence type="ECO:0000256" key="1">
    <source>
        <dbReference type="SAM" id="Coils"/>
    </source>
</evidence>
<keyword evidence="1" id="KW-0175">Coiled coil</keyword>
<gene>
    <name evidence="5" type="ORF">VSP0166_LOCUS4149</name>
</gene>
<sequence>MSSRFFFVFCLFVGVMSLPGNTDNEKLLALCAKPYKDQIIWFLNAFWHKIEDQAETLWQFKHKCEELDLEKHEEGNALDEMSAHRFLEIFNETMTVREMRAKLRSSGAIGEGRVPNVPITHILIFRFDIDWRYLVNASQGDNKEEIEKAQRMLEGVQAAYEESNERASEAAKAVIEAESREAASKRAEVEAKEREEEAHAAKAELEAALAELHAQESAYEQKTQTLTKKSEEGGVVSRNKAKNELAQHLGEDPLPLRKAKITQAAAVKKAERATLAAAEARTAAAEATKRATEAKEECKRTKEAAEKALEEAKQKLKEAEDYLNEVKSRPGQAQGAIWWIERELHEAKAYVPERKGGYRKK</sequence>
<dbReference type="GO" id="GO:0030863">
    <property type="term" value="C:cortical cytoskeleton"/>
    <property type="evidence" value="ECO:0007669"/>
    <property type="project" value="TreeGrafter"/>
</dbReference>
<evidence type="ECO:0000313" key="5">
    <source>
        <dbReference type="EMBL" id="CAE2208202.1"/>
    </source>
</evidence>
<keyword evidence="3" id="KW-0732">Signal</keyword>
<dbReference type="EMBL" id="HBKP01005801">
    <property type="protein sequence ID" value="CAE2208202.1"/>
    <property type="molecule type" value="Transcribed_RNA"/>
</dbReference>
<proteinExistence type="predicted"/>
<dbReference type="InterPro" id="IPR040810">
    <property type="entry name" value="F_actin_bund_C"/>
</dbReference>
<dbReference type="InterPro" id="IPR053356">
    <property type="entry name" value="Calcium-reg_actin-bundling"/>
</dbReference>
<dbReference type="AlphaFoldDB" id="A0A7S4HSY8"/>
<feature type="region of interest" description="Disordered" evidence="2">
    <location>
        <begin position="216"/>
        <end position="239"/>
    </location>
</feature>
<dbReference type="GO" id="GO:0030046">
    <property type="term" value="P:parallel actin filament bundle assembly"/>
    <property type="evidence" value="ECO:0007669"/>
    <property type="project" value="TreeGrafter"/>
</dbReference>
<reference evidence="5" key="1">
    <citation type="submission" date="2021-01" db="EMBL/GenBank/DDBJ databases">
        <authorList>
            <person name="Corre E."/>
            <person name="Pelletier E."/>
            <person name="Niang G."/>
            <person name="Scheremetjew M."/>
            <person name="Finn R."/>
            <person name="Kale V."/>
            <person name="Holt S."/>
            <person name="Cochrane G."/>
            <person name="Meng A."/>
            <person name="Brown T."/>
            <person name="Cohen L."/>
        </authorList>
    </citation>
    <scope>NUCLEOTIDE SEQUENCE</scope>
    <source>
        <strain evidence="5">DIVA3 518/3/11/1/6</strain>
    </source>
</reference>
<dbReference type="PANTHER" id="PTHR37009">
    <property type="entry name" value="EF-HAND DOMAIN-CONTAINING PROTEIN"/>
    <property type="match status" value="1"/>
</dbReference>
<feature type="coiled-coil region" evidence="1">
    <location>
        <begin position="275"/>
        <end position="329"/>
    </location>
</feature>
<organism evidence="5">
    <name type="scientific">Vannella robusta</name>
    <dbReference type="NCBI Taxonomy" id="1487602"/>
    <lineage>
        <taxon>Eukaryota</taxon>
        <taxon>Amoebozoa</taxon>
        <taxon>Discosea</taxon>
        <taxon>Flabellinia</taxon>
        <taxon>Vannellidae</taxon>
        <taxon>Vannella</taxon>
    </lineage>
</organism>
<accession>A0A7S4HSY8</accession>
<evidence type="ECO:0000256" key="2">
    <source>
        <dbReference type="SAM" id="MobiDB-lite"/>
    </source>
</evidence>
<dbReference type="PANTHER" id="PTHR37009:SF1">
    <property type="entry name" value="CALCIUM-REGULATED ACTIN-BUNDLING PROTEIN"/>
    <property type="match status" value="1"/>
</dbReference>
<name>A0A7S4HSY8_9EUKA</name>
<dbReference type="Pfam" id="PF18060">
    <property type="entry name" value="F_actin_bund_C"/>
    <property type="match status" value="1"/>
</dbReference>
<feature type="domain" description="Calcium-regulated actin-bundling protein C-terminal" evidence="4">
    <location>
        <begin position="206"/>
        <end position="290"/>
    </location>
</feature>
<dbReference type="GO" id="GO:0051015">
    <property type="term" value="F:actin filament binding"/>
    <property type="evidence" value="ECO:0007669"/>
    <property type="project" value="TreeGrafter"/>
</dbReference>
<dbReference type="GO" id="GO:0051764">
    <property type="term" value="P:actin crosslink formation"/>
    <property type="evidence" value="ECO:0007669"/>
    <property type="project" value="TreeGrafter"/>
</dbReference>
<feature type="signal peptide" evidence="3">
    <location>
        <begin position="1"/>
        <end position="17"/>
    </location>
</feature>
<evidence type="ECO:0000259" key="4">
    <source>
        <dbReference type="Pfam" id="PF18060"/>
    </source>
</evidence>
<feature type="chain" id="PRO_5031292496" description="Calcium-regulated actin-bundling protein C-terminal domain-containing protein" evidence="3">
    <location>
        <begin position="18"/>
        <end position="361"/>
    </location>
</feature>
<evidence type="ECO:0000256" key="3">
    <source>
        <dbReference type="SAM" id="SignalP"/>
    </source>
</evidence>